<keyword evidence="4 8" id="KW-0276">Fatty acid metabolism</keyword>
<dbReference type="GO" id="GO:0003989">
    <property type="term" value="F:acetyl-CoA carboxylase activity"/>
    <property type="evidence" value="ECO:0007669"/>
    <property type="project" value="InterPro"/>
</dbReference>
<evidence type="ECO:0000256" key="3">
    <source>
        <dbReference type="ARBA" id="ARBA00022516"/>
    </source>
</evidence>
<dbReference type="PRINTS" id="PR01071">
    <property type="entry name" value="ACOABIOTINCC"/>
</dbReference>
<comment type="pathway">
    <text evidence="1 8">Lipid metabolism; fatty acid biosynthesis.</text>
</comment>
<keyword evidence="3 8" id="KW-0444">Lipid biosynthesis</keyword>
<reference evidence="10" key="1">
    <citation type="journal article" date="2021" name="PeerJ">
        <title>Extensive microbial diversity within the chicken gut microbiome revealed by metagenomics and culture.</title>
        <authorList>
            <person name="Gilroy R."/>
            <person name="Ravi A."/>
            <person name="Getino M."/>
            <person name="Pursley I."/>
            <person name="Horton D.L."/>
            <person name="Alikhan N.F."/>
            <person name="Baker D."/>
            <person name="Gharbi K."/>
            <person name="Hall N."/>
            <person name="Watson M."/>
            <person name="Adriaenssens E.M."/>
            <person name="Foster-Nyarko E."/>
            <person name="Jarju S."/>
            <person name="Secka A."/>
            <person name="Antonio M."/>
            <person name="Oren A."/>
            <person name="Chaudhuri R.R."/>
            <person name="La Ragione R."/>
            <person name="Hildebrand F."/>
            <person name="Pallen M.J."/>
        </authorList>
    </citation>
    <scope>NUCLEOTIDE SEQUENCE</scope>
    <source>
        <strain evidence="10">CHK186-1790</strain>
    </source>
</reference>
<dbReference type="PROSITE" id="PS00188">
    <property type="entry name" value="BIOTIN"/>
    <property type="match status" value="1"/>
</dbReference>
<dbReference type="GO" id="GO:0009317">
    <property type="term" value="C:acetyl-CoA carboxylase complex"/>
    <property type="evidence" value="ECO:0007669"/>
    <property type="project" value="InterPro"/>
</dbReference>
<evidence type="ECO:0000256" key="7">
    <source>
        <dbReference type="ARBA" id="ARBA00023267"/>
    </source>
</evidence>
<evidence type="ECO:0000256" key="6">
    <source>
        <dbReference type="ARBA" id="ARBA00023160"/>
    </source>
</evidence>
<dbReference type="InterPro" id="IPR000089">
    <property type="entry name" value="Biotin_lipoyl"/>
</dbReference>
<dbReference type="PANTHER" id="PTHR45266:SF3">
    <property type="entry name" value="OXALOACETATE DECARBOXYLASE ALPHA CHAIN"/>
    <property type="match status" value="1"/>
</dbReference>
<dbReference type="Pfam" id="PF00364">
    <property type="entry name" value="Biotin_lipoyl"/>
    <property type="match status" value="1"/>
</dbReference>
<accession>A0A9D2P0F8</accession>
<evidence type="ECO:0000259" key="9">
    <source>
        <dbReference type="PROSITE" id="PS50968"/>
    </source>
</evidence>
<dbReference type="EMBL" id="DWWJ01000124">
    <property type="protein sequence ID" value="HJC41302.1"/>
    <property type="molecule type" value="Genomic_DNA"/>
</dbReference>
<organism evidence="10 11">
    <name type="scientific">Candidatus Intestinimonas pullistercoris</name>
    <dbReference type="NCBI Taxonomy" id="2838623"/>
    <lineage>
        <taxon>Bacteria</taxon>
        <taxon>Bacillati</taxon>
        <taxon>Bacillota</taxon>
        <taxon>Clostridia</taxon>
        <taxon>Eubacteriales</taxon>
        <taxon>Intestinimonas</taxon>
    </lineage>
</organism>
<dbReference type="InterPro" id="IPR001882">
    <property type="entry name" value="Biotin_BS"/>
</dbReference>
<reference evidence="10" key="2">
    <citation type="submission" date="2021-04" db="EMBL/GenBank/DDBJ databases">
        <authorList>
            <person name="Gilroy R."/>
        </authorList>
    </citation>
    <scope>NUCLEOTIDE SEQUENCE</scope>
    <source>
        <strain evidence="10">CHK186-1790</strain>
    </source>
</reference>
<evidence type="ECO:0000256" key="4">
    <source>
        <dbReference type="ARBA" id="ARBA00022832"/>
    </source>
</evidence>
<dbReference type="NCBIfam" id="TIGR00531">
    <property type="entry name" value="BCCP"/>
    <property type="match status" value="1"/>
</dbReference>
<dbReference type="Proteomes" id="UP000823882">
    <property type="component" value="Unassembled WGS sequence"/>
</dbReference>
<keyword evidence="7 8" id="KW-0092">Biotin</keyword>
<evidence type="ECO:0000256" key="2">
    <source>
        <dbReference type="ARBA" id="ARBA00017562"/>
    </source>
</evidence>
<comment type="caution">
    <text evidence="10">The sequence shown here is derived from an EMBL/GenBank/DDBJ whole genome shotgun (WGS) entry which is preliminary data.</text>
</comment>
<feature type="domain" description="Lipoyl-binding" evidence="9">
    <location>
        <begin position="68"/>
        <end position="144"/>
    </location>
</feature>
<dbReference type="PANTHER" id="PTHR45266">
    <property type="entry name" value="OXALOACETATE DECARBOXYLASE ALPHA CHAIN"/>
    <property type="match status" value="1"/>
</dbReference>
<keyword evidence="5 8" id="KW-0443">Lipid metabolism</keyword>
<evidence type="ECO:0000313" key="10">
    <source>
        <dbReference type="EMBL" id="HJC41302.1"/>
    </source>
</evidence>
<evidence type="ECO:0000256" key="5">
    <source>
        <dbReference type="ARBA" id="ARBA00023098"/>
    </source>
</evidence>
<evidence type="ECO:0000256" key="1">
    <source>
        <dbReference type="ARBA" id="ARBA00005194"/>
    </source>
</evidence>
<proteinExistence type="predicted"/>
<name>A0A9D2P0F8_9FIRM</name>
<dbReference type="GO" id="GO:0006633">
    <property type="term" value="P:fatty acid biosynthetic process"/>
    <property type="evidence" value="ECO:0007669"/>
    <property type="project" value="UniProtKB-KW"/>
</dbReference>
<keyword evidence="10" id="KW-0436">Ligase</keyword>
<dbReference type="InterPro" id="IPR001249">
    <property type="entry name" value="AcCoA_biotinCC"/>
</dbReference>
<evidence type="ECO:0000256" key="8">
    <source>
        <dbReference type="RuleBase" id="RU364072"/>
    </source>
</evidence>
<evidence type="ECO:0000313" key="11">
    <source>
        <dbReference type="Proteomes" id="UP000823882"/>
    </source>
</evidence>
<keyword evidence="6 8" id="KW-0275">Fatty acid biosynthesis</keyword>
<dbReference type="SUPFAM" id="SSF51230">
    <property type="entry name" value="Single hybrid motif"/>
    <property type="match status" value="1"/>
</dbReference>
<dbReference type="PROSITE" id="PS50968">
    <property type="entry name" value="BIOTINYL_LIPOYL"/>
    <property type="match status" value="1"/>
</dbReference>
<comment type="function">
    <text evidence="8">This protein is a component of the acetyl coenzyme A carboxylase complex; first, biotin carboxylase catalyzes the carboxylation of the carrier protein and then the transcarboxylase transfers the carboxyl group to form malonyl-CoA.</text>
</comment>
<gene>
    <name evidence="10" type="primary">accB</name>
    <name evidence="10" type="ORF">H9701_07100</name>
</gene>
<dbReference type="InterPro" id="IPR011053">
    <property type="entry name" value="Single_hybrid_motif"/>
</dbReference>
<dbReference type="AlphaFoldDB" id="A0A9D2P0F8"/>
<protein>
    <recommendedName>
        <fullName evidence="2 8">Biotin carboxyl carrier protein of acetyl-CoA carboxylase</fullName>
    </recommendedName>
</protein>
<dbReference type="Gene3D" id="2.40.50.100">
    <property type="match status" value="1"/>
</dbReference>
<dbReference type="CDD" id="cd06850">
    <property type="entry name" value="biotinyl_domain"/>
    <property type="match status" value="1"/>
</dbReference>
<dbReference type="InterPro" id="IPR050709">
    <property type="entry name" value="Biotin_Carboxyl_Carrier/Decarb"/>
</dbReference>
<sequence length="146" mass="15119">MELSEILTLLERFDASTATSLKLELGDLRLKLEKGTAAPAAAGTVAAVQVAAPVQAPAAAPAPAEPEGVEVKAPLVGTFYAAPAPGEAPFVSVGDTVKKGQTLCVLEAMKMMSEVPAPMDCVILEVLAKDGELMGFDAPLFRVREL</sequence>